<evidence type="ECO:0000313" key="1">
    <source>
        <dbReference type="EMBL" id="KAG8231625.1"/>
    </source>
</evidence>
<reference evidence="1" key="2">
    <citation type="submission" date="2017-10" db="EMBL/GenBank/DDBJ databases">
        <title>Ladona fulva Genome sequencing and assembly.</title>
        <authorList>
            <person name="Murali S."/>
            <person name="Richards S."/>
            <person name="Bandaranaike D."/>
            <person name="Bellair M."/>
            <person name="Blankenburg K."/>
            <person name="Chao H."/>
            <person name="Dinh H."/>
            <person name="Doddapaneni H."/>
            <person name="Dugan-Rocha S."/>
            <person name="Elkadiri S."/>
            <person name="Gnanaolivu R."/>
            <person name="Hernandez B."/>
            <person name="Skinner E."/>
            <person name="Javaid M."/>
            <person name="Lee S."/>
            <person name="Li M."/>
            <person name="Ming W."/>
            <person name="Munidasa M."/>
            <person name="Muniz J."/>
            <person name="Nguyen L."/>
            <person name="Hughes D."/>
            <person name="Osuji N."/>
            <person name="Pu L.-L."/>
            <person name="Puazo M."/>
            <person name="Qu C."/>
            <person name="Quiroz J."/>
            <person name="Raj R."/>
            <person name="Weissenberger G."/>
            <person name="Xin Y."/>
            <person name="Zou X."/>
            <person name="Han Y."/>
            <person name="Worley K."/>
            <person name="Muzny D."/>
            <person name="Gibbs R."/>
        </authorList>
    </citation>
    <scope>NUCLEOTIDE SEQUENCE</scope>
    <source>
        <strain evidence="1">Sampled in the wild</strain>
    </source>
</reference>
<keyword evidence="2" id="KW-1185">Reference proteome</keyword>
<organism evidence="1 2">
    <name type="scientific">Ladona fulva</name>
    <name type="common">Scarce chaser dragonfly</name>
    <name type="synonym">Libellula fulva</name>
    <dbReference type="NCBI Taxonomy" id="123851"/>
    <lineage>
        <taxon>Eukaryota</taxon>
        <taxon>Metazoa</taxon>
        <taxon>Ecdysozoa</taxon>
        <taxon>Arthropoda</taxon>
        <taxon>Hexapoda</taxon>
        <taxon>Insecta</taxon>
        <taxon>Pterygota</taxon>
        <taxon>Palaeoptera</taxon>
        <taxon>Odonata</taxon>
        <taxon>Epiprocta</taxon>
        <taxon>Anisoptera</taxon>
        <taxon>Libelluloidea</taxon>
        <taxon>Libellulidae</taxon>
        <taxon>Ladona</taxon>
    </lineage>
</organism>
<accession>A0A8K0KB12</accession>
<dbReference type="AlphaFoldDB" id="A0A8K0KB12"/>
<protein>
    <submittedName>
        <fullName evidence="1">Uncharacterized protein</fullName>
    </submittedName>
</protein>
<comment type="caution">
    <text evidence="1">The sequence shown here is derived from an EMBL/GenBank/DDBJ whole genome shotgun (WGS) entry which is preliminary data.</text>
</comment>
<dbReference type="EMBL" id="KZ308563">
    <property type="protein sequence ID" value="KAG8231625.1"/>
    <property type="molecule type" value="Genomic_DNA"/>
</dbReference>
<evidence type="ECO:0000313" key="2">
    <source>
        <dbReference type="Proteomes" id="UP000792457"/>
    </source>
</evidence>
<reference evidence="1" key="1">
    <citation type="submission" date="2013-04" db="EMBL/GenBank/DDBJ databases">
        <authorList>
            <person name="Qu J."/>
            <person name="Murali S.C."/>
            <person name="Bandaranaike D."/>
            <person name="Bellair M."/>
            <person name="Blankenburg K."/>
            <person name="Chao H."/>
            <person name="Dinh H."/>
            <person name="Doddapaneni H."/>
            <person name="Downs B."/>
            <person name="Dugan-Rocha S."/>
            <person name="Elkadiri S."/>
            <person name="Gnanaolivu R.D."/>
            <person name="Hernandez B."/>
            <person name="Javaid M."/>
            <person name="Jayaseelan J.C."/>
            <person name="Lee S."/>
            <person name="Li M."/>
            <person name="Ming W."/>
            <person name="Munidasa M."/>
            <person name="Muniz J."/>
            <person name="Nguyen L."/>
            <person name="Ongeri F."/>
            <person name="Osuji N."/>
            <person name="Pu L.-L."/>
            <person name="Puazo M."/>
            <person name="Qu C."/>
            <person name="Quiroz J."/>
            <person name="Raj R."/>
            <person name="Weissenberger G."/>
            <person name="Xin Y."/>
            <person name="Zou X."/>
            <person name="Han Y."/>
            <person name="Richards S."/>
            <person name="Worley K."/>
            <person name="Muzny D."/>
            <person name="Gibbs R."/>
        </authorList>
    </citation>
    <scope>NUCLEOTIDE SEQUENCE</scope>
    <source>
        <strain evidence="1">Sampled in the wild</strain>
    </source>
</reference>
<name>A0A8K0KB12_LADFU</name>
<dbReference type="Proteomes" id="UP000792457">
    <property type="component" value="Unassembled WGS sequence"/>
</dbReference>
<proteinExistence type="predicted"/>
<sequence>MGLRHPGFPIASRRTNGNLQQLKRDPGCVFWGEPTEFGRHLREARVVRGCRVERGRSTGPSHSLAALMKTTIVWGRGVGEGQAEGWGSREGLQSHEGIAIKTHSLPDPPVDPYESLLLAFNKE</sequence>
<gene>
    <name evidence="1" type="ORF">J437_LFUL010303</name>
</gene>